<keyword evidence="2" id="KW-1185">Reference proteome</keyword>
<organism evidence="1 2">
    <name type="scientific">Chitinophaga rhizophila</name>
    <dbReference type="NCBI Taxonomy" id="2866212"/>
    <lineage>
        <taxon>Bacteria</taxon>
        <taxon>Pseudomonadati</taxon>
        <taxon>Bacteroidota</taxon>
        <taxon>Chitinophagia</taxon>
        <taxon>Chitinophagales</taxon>
        <taxon>Chitinophagaceae</taxon>
        <taxon>Chitinophaga</taxon>
    </lineage>
</organism>
<evidence type="ECO:0000313" key="1">
    <source>
        <dbReference type="EMBL" id="MBW8687885.1"/>
    </source>
</evidence>
<proteinExistence type="predicted"/>
<comment type="caution">
    <text evidence="1">The sequence shown here is derived from an EMBL/GenBank/DDBJ whole genome shotgun (WGS) entry which is preliminary data.</text>
</comment>
<sequence>MLYWIIATEEKYNDGGESALPVLTNTMQVTVTMPLSMRENGTRSFTMFKMLKNGDAVT</sequence>
<protein>
    <submittedName>
        <fullName evidence="1">Uncharacterized protein</fullName>
    </submittedName>
</protein>
<dbReference type="Proteomes" id="UP000812961">
    <property type="component" value="Unassembled WGS sequence"/>
</dbReference>
<reference evidence="1 2" key="1">
    <citation type="submission" date="2021-08" db="EMBL/GenBank/DDBJ databases">
        <title>The genome sequence of Chitinophaga sp. B61.</title>
        <authorList>
            <person name="Zhang X."/>
        </authorList>
    </citation>
    <scope>NUCLEOTIDE SEQUENCE [LARGE SCALE GENOMIC DNA]</scope>
    <source>
        <strain evidence="1 2">B61</strain>
    </source>
</reference>
<gene>
    <name evidence="1" type="ORF">K1Y79_26335</name>
</gene>
<accession>A0ABS7GL20</accession>
<dbReference type="EMBL" id="JAICCF010000005">
    <property type="protein sequence ID" value="MBW8687885.1"/>
    <property type="molecule type" value="Genomic_DNA"/>
</dbReference>
<evidence type="ECO:0000313" key="2">
    <source>
        <dbReference type="Proteomes" id="UP000812961"/>
    </source>
</evidence>
<dbReference type="RefSeq" id="WP_220253201.1">
    <property type="nucleotide sequence ID" value="NZ_JAICCF010000005.1"/>
</dbReference>
<name>A0ABS7GL20_9BACT</name>